<dbReference type="SUPFAM" id="SSF56752">
    <property type="entry name" value="D-aminoacid aminotransferase-like PLP-dependent enzymes"/>
    <property type="match status" value="1"/>
</dbReference>
<dbReference type="InterPro" id="IPR043132">
    <property type="entry name" value="BCAT-like_C"/>
</dbReference>
<dbReference type="Pfam" id="PF01063">
    <property type="entry name" value="Aminotran_4"/>
    <property type="match status" value="1"/>
</dbReference>
<name>A0A1E4RG95_9ASCO</name>
<sequence length="274" mass="31424">MSQNVKSSRSVVDIDNDPQYEFQLLSTIRYDPNLTVNSPMSFDQLQFENFYLLHDHVERIKYSLRFFTRQYLTKTKNEKPPQVTVPEISDPIIFQHLKSSLCESRISLSTPHKIRLLISFNGKVDVEFYEIPPVRDLLGGFLNLEPPLFDVYIDKQQVLASPFTSFKTTYRKVYTDARNRCLPGLKPGKEEVIVINTADEVMEGSITNIALKSNTGVWLTPQLTSGCLCGVMRSHLLQKKLLKEYLIYKQDLKPGTELLLFNAIMGVVKGKIIE</sequence>
<reference evidence="2" key="1">
    <citation type="submission" date="2016-05" db="EMBL/GenBank/DDBJ databases">
        <title>Comparative genomics of biotechnologically important yeasts.</title>
        <authorList>
            <consortium name="DOE Joint Genome Institute"/>
            <person name="Riley R."/>
            <person name="Haridas S."/>
            <person name="Wolfe K.H."/>
            <person name="Lopes M.R."/>
            <person name="Hittinger C.T."/>
            <person name="Goker M."/>
            <person name="Salamov A."/>
            <person name="Wisecaver J."/>
            <person name="Long T.M."/>
            <person name="Aerts A.L."/>
            <person name="Barry K."/>
            <person name="Choi C."/>
            <person name="Clum A."/>
            <person name="Coughlan A.Y."/>
            <person name="Deshpande S."/>
            <person name="Douglass A.P."/>
            <person name="Hanson S.J."/>
            <person name="Klenk H.-P."/>
            <person name="Labutti K."/>
            <person name="Lapidus A."/>
            <person name="Lindquist E."/>
            <person name="Lipzen A."/>
            <person name="Meier-Kolthoff J.P."/>
            <person name="Ohm R.A."/>
            <person name="Otillar R.P."/>
            <person name="Pangilinan J."/>
            <person name="Peng Y."/>
            <person name="Rokas A."/>
            <person name="Rosa C.A."/>
            <person name="Scheuner C."/>
            <person name="Sibirny A.A."/>
            <person name="Slot J.C."/>
            <person name="Stielow J.B."/>
            <person name="Sun H."/>
            <person name="Kurtzman C.P."/>
            <person name="Blackwell M."/>
            <person name="Grigoriev I.V."/>
            <person name="Jeffries T.W."/>
        </authorList>
    </citation>
    <scope>NUCLEOTIDE SEQUENCE [LARGE SCALE GENOMIC DNA]</scope>
    <source>
        <strain evidence="2">NRRL Y-1933</strain>
    </source>
</reference>
<dbReference type="Gene3D" id="3.30.470.10">
    <property type="match status" value="1"/>
</dbReference>
<protein>
    <recommendedName>
        <fullName evidence="3">D-aminoacid aminotransferase-like PLP-dependent enzyme</fullName>
    </recommendedName>
</protein>
<evidence type="ECO:0008006" key="3">
    <source>
        <dbReference type="Google" id="ProtNLM"/>
    </source>
</evidence>
<accession>A0A1E4RG95</accession>
<dbReference type="EMBL" id="KV454543">
    <property type="protein sequence ID" value="ODV66236.1"/>
    <property type="molecule type" value="Genomic_DNA"/>
</dbReference>
<organism evidence="1 2">
    <name type="scientific">Hyphopichia burtonii NRRL Y-1933</name>
    <dbReference type="NCBI Taxonomy" id="984485"/>
    <lineage>
        <taxon>Eukaryota</taxon>
        <taxon>Fungi</taxon>
        <taxon>Dikarya</taxon>
        <taxon>Ascomycota</taxon>
        <taxon>Saccharomycotina</taxon>
        <taxon>Pichiomycetes</taxon>
        <taxon>Debaryomycetaceae</taxon>
        <taxon>Hyphopichia</taxon>
    </lineage>
</organism>
<dbReference type="Gene3D" id="3.20.10.10">
    <property type="entry name" value="D-amino Acid Aminotransferase, subunit A, domain 2"/>
    <property type="match status" value="1"/>
</dbReference>
<dbReference type="InterPro" id="IPR001544">
    <property type="entry name" value="Aminotrans_IV"/>
</dbReference>
<keyword evidence="2" id="KW-1185">Reference proteome</keyword>
<gene>
    <name evidence="1" type="ORF">HYPBUDRAFT_162963</name>
</gene>
<dbReference type="RefSeq" id="XP_020075303.1">
    <property type="nucleotide sequence ID" value="XM_020222594.1"/>
</dbReference>
<dbReference type="GeneID" id="30997143"/>
<dbReference type="AlphaFoldDB" id="A0A1E4RG95"/>
<evidence type="ECO:0000313" key="2">
    <source>
        <dbReference type="Proteomes" id="UP000095085"/>
    </source>
</evidence>
<dbReference type="InterPro" id="IPR036038">
    <property type="entry name" value="Aminotransferase-like"/>
</dbReference>
<evidence type="ECO:0000313" key="1">
    <source>
        <dbReference type="EMBL" id="ODV66236.1"/>
    </source>
</evidence>
<dbReference type="GO" id="GO:0003824">
    <property type="term" value="F:catalytic activity"/>
    <property type="evidence" value="ECO:0007669"/>
    <property type="project" value="InterPro"/>
</dbReference>
<dbReference type="OrthoDB" id="5288718at2759"/>
<dbReference type="STRING" id="984485.A0A1E4RG95"/>
<proteinExistence type="predicted"/>
<dbReference type="InterPro" id="IPR043131">
    <property type="entry name" value="BCAT-like_N"/>
</dbReference>
<dbReference type="Proteomes" id="UP000095085">
    <property type="component" value="Unassembled WGS sequence"/>
</dbReference>